<evidence type="ECO:0000313" key="1">
    <source>
        <dbReference type="EMBL" id="KAB2005229.1"/>
    </source>
</evidence>
<gene>
    <name evidence="1" type="ORF">ES319_D11G254600v1</name>
</gene>
<reference evidence="2" key="1">
    <citation type="journal article" date="2020" name="Nat. Genet.">
        <title>Genomic diversifications of five Gossypium allopolyploid species and their impact on cotton improvement.</title>
        <authorList>
            <person name="Chen Z.J."/>
            <person name="Sreedasyam A."/>
            <person name="Ando A."/>
            <person name="Song Q."/>
            <person name="De Santiago L.M."/>
            <person name="Hulse-Kemp A.M."/>
            <person name="Ding M."/>
            <person name="Ye W."/>
            <person name="Kirkbride R.C."/>
            <person name="Jenkins J."/>
            <person name="Plott C."/>
            <person name="Lovell J."/>
            <person name="Lin Y.M."/>
            <person name="Vaughn R."/>
            <person name="Liu B."/>
            <person name="Simpson S."/>
            <person name="Scheffler B.E."/>
            <person name="Wen L."/>
            <person name="Saski C.A."/>
            <person name="Grover C.E."/>
            <person name="Hu G."/>
            <person name="Conover J.L."/>
            <person name="Carlson J.W."/>
            <person name="Shu S."/>
            <person name="Boston L.B."/>
            <person name="Williams M."/>
            <person name="Peterson D.G."/>
            <person name="McGee K."/>
            <person name="Jones D.C."/>
            <person name="Wendel J.F."/>
            <person name="Stelly D.M."/>
            <person name="Grimwood J."/>
            <person name="Schmutz J."/>
        </authorList>
    </citation>
    <scope>NUCLEOTIDE SEQUENCE [LARGE SCALE GENOMIC DNA]</scope>
    <source>
        <strain evidence="2">cv. 3-79</strain>
    </source>
</reference>
<dbReference type="OrthoDB" id="886087at2759"/>
<dbReference type="EMBL" id="CM018225">
    <property type="protein sequence ID" value="KAB2005229.1"/>
    <property type="molecule type" value="Genomic_DNA"/>
</dbReference>
<evidence type="ECO:0000313" key="2">
    <source>
        <dbReference type="Proteomes" id="UP000327439"/>
    </source>
</evidence>
<dbReference type="Proteomes" id="UP000327439">
    <property type="component" value="Chromosome D11"/>
</dbReference>
<proteinExistence type="predicted"/>
<name>A0A5J5PFB2_GOSBA</name>
<feature type="non-terminal residue" evidence="1">
    <location>
        <position position="1"/>
    </location>
</feature>
<accession>A0A5J5PFB2</accession>
<keyword evidence="2" id="KW-1185">Reference proteome</keyword>
<dbReference type="AlphaFoldDB" id="A0A5J5PFB2"/>
<feature type="non-terminal residue" evidence="1">
    <location>
        <position position="110"/>
    </location>
</feature>
<protein>
    <submittedName>
        <fullName evidence="1">Uncharacterized protein</fullName>
    </submittedName>
</protein>
<sequence>DFLSYKSINYQDKRDPYAYGSPFQVNKREESSYHYNMDKQKIFDTLRDIPIHNYLEEGDILDVMGNFLHRRLFNWRILHFCLRNKVDIESWVDTSTKSNKNIKTMVKNYQ</sequence>
<organism evidence="1 2">
    <name type="scientific">Gossypium barbadense</name>
    <name type="common">Sea Island cotton</name>
    <name type="synonym">Hibiscus barbadensis</name>
    <dbReference type="NCBI Taxonomy" id="3634"/>
    <lineage>
        <taxon>Eukaryota</taxon>
        <taxon>Viridiplantae</taxon>
        <taxon>Streptophyta</taxon>
        <taxon>Embryophyta</taxon>
        <taxon>Tracheophyta</taxon>
        <taxon>Spermatophyta</taxon>
        <taxon>Magnoliopsida</taxon>
        <taxon>eudicotyledons</taxon>
        <taxon>Gunneridae</taxon>
        <taxon>Pentapetalae</taxon>
        <taxon>rosids</taxon>
        <taxon>malvids</taxon>
        <taxon>Malvales</taxon>
        <taxon>Malvaceae</taxon>
        <taxon>Malvoideae</taxon>
        <taxon>Gossypium</taxon>
    </lineage>
</organism>